<dbReference type="InterPro" id="IPR036410">
    <property type="entry name" value="HSP_DnaJ_Cys-rich_dom_sf"/>
</dbReference>
<dbReference type="CDD" id="cd10747">
    <property type="entry name" value="DnaJ_C"/>
    <property type="match status" value="1"/>
</dbReference>
<dbReference type="SUPFAM" id="SSF49493">
    <property type="entry name" value="HSP40/DnaJ peptide-binding domain"/>
    <property type="match status" value="2"/>
</dbReference>
<gene>
    <name evidence="2" type="ORF">METZ01_LOCUS254235</name>
</gene>
<dbReference type="InterPro" id="IPR008971">
    <property type="entry name" value="HSP40/DnaJ_pept-bd"/>
</dbReference>
<name>A0A382IRV1_9ZZZZ</name>
<organism evidence="2">
    <name type="scientific">marine metagenome</name>
    <dbReference type="NCBI Taxonomy" id="408172"/>
    <lineage>
        <taxon>unclassified sequences</taxon>
        <taxon>metagenomes</taxon>
        <taxon>ecological metagenomes</taxon>
    </lineage>
</organism>
<dbReference type="Pfam" id="PF01556">
    <property type="entry name" value="DnaJ_C"/>
    <property type="match status" value="1"/>
</dbReference>
<dbReference type="InterPro" id="IPR002939">
    <property type="entry name" value="DnaJ_C"/>
</dbReference>
<dbReference type="GO" id="GO:0051082">
    <property type="term" value="F:unfolded protein binding"/>
    <property type="evidence" value="ECO:0007669"/>
    <property type="project" value="InterPro"/>
</dbReference>
<sequence length="281" mass="30167">FKAIQAAYEDIGTAEARREHDQRRRMEDMFGGGGFQGNPFGGGFGGTDLGDIISQFMGGRGAPGGVDARFSRGFGGQAQAPSNEPAQTTRGADIEAGLDISLEQASQGTEVKFSHRRLRRCEKCKGSSFGKSRRCAPCNGTGVQTKGSTLTVKVPSNAEHGQSLRLKGMGHEHPEGEPGDLLITLRLDAQEGRRWEEGRLVQEVPLPVTTLLLGGKVRISTPAGKRVQIDVPEGTRIGDRRRLQGHGHSGGPLDIEFTLAEPEALSESQREALERLKDSGL</sequence>
<evidence type="ECO:0000259" key="1">
    <source>
        <dbReference type="Pfam" id="PF01556"/>
    </source>
</evidence>
<dbReference type="GO" id="GO:0006457">
    <property type="term" value="P:protein folding"/>
    <property type="evidence" value="ECO:0007669"/>
    <property type="project" value="InterPro"/>
</dbReference>
<dbReference type="SUPFAM" id="SSF57938">
    <property type="entry name" value="DnaJ/Hsp40 cysteine-rich domain"/>
    <property type="match status" value="1"/>
</dbReference>
<dbReference type="GO" id="GO:0030544">
    <property type="term" value="F:Hsp70 protein binding"/>
    <property type="evidence" value="ECO:0007669"/>
    <property type="project" value="InterPro"/>
</dbReference>
<dbReference type="Gene3D" id="2.60.260.20">
    <property type="entry name" value="Urease metallochaperone UreE, N-terminal domain"/>
    <property type="match status" value="2"/>
</dbReference>
<evidence type="ECO:0000313" key="2">
    <source>
        <dbReference type="EMBL" id="SVC01381.1"/>
    </source>
</evidence>
<dbReference type="EMBL" id="UINC01068619">
    <property type="protein sequence ID" value="SVC01381.1"/>
    <property type="molecule type" value="Genomic_DNA"/>
</dbReference>
<feature type="non-terminal residue" evidence="2">
    <location>
        <position position="1"/>
    </location>
</feature>
<reference evidence="2" key="1">
    <citation type="submission" date="2018-05" db="EMBL/GenBank/DDBJ databases">
        <authorList>
            <person name="Lanie J.A."/>
            <person name="Ng W.-L."/>
            <person name="Kazmierczak K.M."/>
            <person name="Andrzejewski T.M."/>
            <person name="Davidsen T.M."/>
            <person name="Wayne K.J."/>
            <person name="Tettelin H."/>
            <person name="Glass J.I."/>
            <person name="Rusch D."/>
            <person name="Podicherti R."/>
            <person name="Tsui H.-C.T."/>
            <person name="Winkler M.E."/>
        </authorList>
    </citation>
    <scope>NUCLEOTIDE SEQUENCE</scope>
</reference>
<dbReference type="AlphaFoldDB" id="A0A382IRV1"/>
<proteinExistence type="predicted"/>
<feature type="domain" description="Chaperone DnaJ C-terminal" evidence="1">
    <location>
        <begin position="94"/>
        <end position="248"/>
    </location>
</feature>
<dbReference type="InterPro" id="IPR044713">
    <property type="entry name" value="DNJA1/2-like"/>
</dbReference>
<dbReference type="PANTHER" id="PTHR43888">
    <property type="entry name" value="DNAJ-LIKE-2, ISOFORM A-RELATED"/>
    <property type="match status" value="1"/>
</dbReference>
<protein>
    <recommendedName>
        <fullName evidence="1">Chaperone DnaJ C-terminal domain-containing protein</fullName>
    </recommendedName>
</protein>
<accession>A0A382IRV1</accession>